<reference evidence="3" key="1">
    <citation type="submission" date="2013-07" db="EMBL/GenBank/DDBJ databases">
        <title>Midgut Transcriptome Profiling of Anoplphora glabripennis, a Lignocellulose Degrading, Wood-Boring Cerambycid.</title>
        <authorList>
            <person name="Scully E.D."/>
            <person name="Hoover K."/>
            <person name="Carlson J.E."/>
            <person name="Tien M."/>
            <person name="Geib S.M."/>
        </authorList>
    </citation>
    <scope>NUCLEOTIDE SEQUENCE</scope>
</reference>
<dbReference type="PROSITE" id="PS50994">
    <property type="entry name" value="INTEGRASE"/>
    <property type="match status" value="1"/>
</dbReference>
<dbReference type="PROSITE" id="PS50013">
    <property type="entry name" value="CHROMO_2"/>
    <property type="match status" value="1"/>
</dbReference>
<sequence>MSSIKEVVVNELHKPARKNFRRRHVLVRGLNDLIQADLVEMIPYAKVNKGYRYILIVINVFSKFVWAEPVKRKTAIEVSNAMAKILSQMKYMPHNCQTDLGKEFYNKEFNNLMTQFKINHYSTYSNLKASVVERVNRTLKNLMWKQFSLQGTYKWINILPEIVNRYNETQHRTHGLAPIKVNNKNATKLLQTAYSYLKTVDPKPVKFKVGDYVRISKYREAFSKSYTPNWSNEVFIIRKVNRTNPTTYLLKDQNNQEIQGAFYGEEIQKTTHHDFYLIEKVIRRDRNGKLLVKWLGLDKTHNSWIDKSDIV</sequence>
<dbReference type="Pfam" id="PF00665">
    <property type="entry name" value="rve"/>
    <property type="match status" value="1"/>
</dbReference>
<dbReference type="SUPFAM" id="SSF54160">
    <property type="entry name" value="Chromo domain-like"/>
    <property type="match status" value="1"/>
</dbReference>
<proteinExistence type="predicted"/>
<evidence type="ECO:0000259" key="2">
    <source>
        <dbReference type="PROSITE" id="PS50994"/>
    </source>
</evidence>
<accession>V5FZT0</accession>
<dbReference type="PANTHER" id="PTHR46585:SF1">
    <property type="entry name" value="CHROMO DOMAIN-CONTAINING PROTEIN"/>
    <property type="match status" value="1"/>
</dbReference>
<dbReference type="InterPro" id="IPR000953">
    <property type="entry name" value="Chromo/chromo_shadow_dom"/>
</dbReference>
<gene>
    <name evidence="3" type="primary">YMD3</name>
</gene>
<dbReference type="InterPro" id="IPR036397">
    <property type="entry name" value="RNaseH_sf"/>
</dbReference>
<dbReference type="InterPro" id="IPR016197">
    <property type="entry name" value="Chromo-like_dom_sf"/>
</dbReference>
<dbReference type="GO" id="GO:0005694">
    <property type="term" value="C:chromosome"/>
    <property type="evidence" value="ECO:0007669"/>
    <property type="project" value="UniProtKB-ARBA"/>
</dbReference>
<dbReference type="Gene3D" id="3.30.420.10">
    <property type="entry name" value="Ribonuclease H-like superfamily/Ribonuclease H"/>
    <property type="match status" value="1"/>
</dbReference>
<name>V5FZT0_ANOGL</name>
<protein>
    <submittedName>
        <fullName evidence="3">Uncharacterized transposon-derived protein F54H12.3</fullName>
    </submittedName>
</protein>
<feature type="domain" description="Integrase catalytic" evidence="2">
    <location>
        <begin position="11"/>
        <end position="186"/>
    </location>
</feature>
<evidence type="ECO:0000259" key="1">
    <source>
        <dbReference type="PROSITE" id="PS50013"/>
    </source>
</evidence>
<dbReference type="InterPro" id="IPR012337">
    <property type="entry name" value="RNaseH-like_sf"/>
</dbReference>
<organism evidence="3">
    <name type="scientific">Anoplophora glabripennis</name>
    <name type="common">Asian longhorn beetle</name>
    <name type="synonym">Anoplophora nobilis</name>
    <dbReference type="NCBI Taxonomy" id="217634"/>
    <lineage>
        <taxon>Eukaryota</taxon>
        <taxon>Metazoa</taxon>
        <taxon>Ecdysozoa</taxon>
        <taxon>Arthropoda</taxon>
        <taxon>Hexapoda</taxon>
        <taxon>Insecta</taxon>
        <taxon>Pterygota</taxon>
        <taxon>Neoptera</taxon>
        <taxon>Endopterygota</taxon>
        <taxon>Coleoptera</taxon>
        <taxon>Polyphaga</taxon>
        <taxon>Cucujiformia</taxon>
        <taxon>Chrysomeloidea</taxon>
        <taxon>Cerambycidae</taxon>
        <taxon>Lamiinae</taxon>
        <taxon>Lamiini</taxon>
        <taxon>Anoplophora</taxon>
    </lineage>
</organism>
<evidence type="ECO:0000313" key="3">
    <source>
        <dbReference type="EMBL" id="JAB63200.1"/>
    </source>
</evidence>
<dbReference type="PANTHER" id="PTHR46585">
    <property type="entry name" value="INTEGRASE CORE DOMAIN CONTAINING PROTEIN"/>
    <property type="match status" value="1"/>
</dbReference>
<feature type="domain" description="Chromo" evidence="1">
    <location>
        <begin position="276"/>
        <end position="311"/>
    </location>
</feature>
<dbReference type="SUPFAM" id="SSF53098">
    <property type="entry name" value="Ribonuclease H-like"/>
    <property type="match status" value="1"/>
</dbReference>
<dbReference type="EMBL" id="GALX01005266">
    <property type="protein sequence ID" value="JAB63200.1"/>
    <property type="molecule type" value="Transcribed_RNA"/>
</dbReference>
<dbReference type="InterPro" id="IPR001584">
    <property type="entry name" value="Integrase_cat-core"/>
</dbReference>
<dbReference type="GO" id="GO:0015074">
    <property type="term" value="P:DNA integration"/>
    <property type="evidence" value="ECO:0007669"/>
    <property type="project" value="InterPro"/>
</dbReference>
<dbReference type="AlphaFoldDB" id="V5FZT0"/>
<dbReference type="GO" id="GO:0003676">
    <property type="term" value="F:nucleic acid binding"/>
    <property type="evidence" value="ECO:0007669"/>
    <property type="project" value="InterPro"/>
</dbReference>